<dbReference type="Gene3D" id="1.10.4010.10">
    <property type="entry name" value="Type II deoxyuridine triphosphatase"/>
    <property type="match status" value="1"/>
</dbReference>
<comment type="caution">
    <text evidence="1">The sequence shown here is derived from an EMBL/GenBank/DDBJ whole genome shotgun (WGS) entry which is preliminary data.</text>
</comment>
<dbReference type="AlphaFoldDB" id="X1JWT7"/>
<protein>
    <submittedName>
        <fullName evidence="1">Uncharacterized protein</fullName>
    </submittedName>
</protein>
<proteinExistence type="predicted"/>
<reference evidence="1" key="1">
    <citation type="journal article" date="2014" name="Front. Microbiol.">
        <title>High frequency of phylogenetically diverse reductive dehalogenase-homologous genes in deep subseafloor sedimentary metagenomes.</title>
        <authorList>
            <person name="Kawai M."/>
            <person name="Futagami T."/>
            <person name="Toyoda A."/>
            <person name="Takaki Y."/>
            <person name="Nishi S."/>
            <person name="Hori S."/>
            <person name="Arai W."/>
            <person name="Tsubouchi T."/>
            <person name="Morono Y."/>
            <person name="Uchiyama I."/>
            <person name="Ito T."/>
            <person name="Fujiyama A."/>
            <person name="Inagaki F."/>
            <person name="Takami H."/>
        </authorList>
    </citation>
    <scope>NUCLEOTIDE SEQUENCE</scope>
    <source>
        <strain evidence="1">Expedition CK06-06</strain>
    </source>
</reference>
<dbReference type="EMBL" id="BARU01047351">
    <property type="protein sequence ID" value="GAH98577.1"/>
    <property type="molecule type" value="Genomic_DNA"/>
</dbReference>
<dbReference type="SUPFAM" id="SSF101386">
    <property type="entry name" value="all-alpha NTP pyrophosphatases"/>
    <property type="match status" value="1"/>
</dbReference>
<name>X1JWT7_9ZZZZ</name>
<feature type="non-terminal residue" evidence="1">
    <location>
        <position position="1"/>
    </location>
</feature>
<evidence type="ECO:0000313" key="1">
    <source>
        <dbReference type="EMBL" id="GAH98577.1"/>
    </source>
</evidence>
<sequence>ELIDILHFLINLFIFTGMNEKEVFSIFKIKNKINKERQKNGY</sequence>
<accession>X1JWT7</accession>
<gene>
    <name evidence="1" type="ORF">S03H2_70988</name>
</gene>
<organism evidence="1">
    <name type="scientific">marine sediment metagenome</name>
    <dbReference type="NCBI Taxonomy" id="412755"/>
    <lineage>
        <taxon>unclassified sequences</taxon>
        <taxon>metagenomes</taxon>
        <taxon>ecological metagenomes</taxon>
    </lineage>
</organism>